<keyword evidence="2" id="KW-1185">Reference proteome</keyword>
<proteinExistence type="predicted"/>
<dbReference type="Proteomes" id="UP001457282">
    <property type="component" value="Unassembled WGS sequence"/>
</dbReference>
<reference evidence="1 2" key="1">
    <citation type="journal article" date="2023" name="G3 (Bethesda)">
        <title>A chromosome-length genome assembly and annotation of blackberry (Rubus argutus, cv. 'Hillquist').</title>
        <authorList>
            <person name="Bruna T."/>
            <person name="Aryal R."/>
            <person name="Dudchenko O."/>
            <person name="Sargent D.J."/>
            <person name="Mead D."/>
            <person name="Buti M."/>
            <person name="Cavallini A."/>
            <person name="Hytonen T."/>
            <person name="Andres J."/>
            <person name="Pham M."/>
            <person name="Weisz D."/>
            <person name="Mascagni F."/>
            <person name="Usai G."/>
            <person name="Natali L."/>
            <person name="Bassil N."/>
            <person name="Fernandez G.E."/>
            <person name="Lomsadze A."/>
            <person name="Armour M."/>
            <person name="Olukolu B."/>
            <person name="Poorten T."/>
            <person name="Britton C."/>
            <person name="Davik J."/>
            <person name="Ashrafi H."/>
            <person name="Aiden E.L."/>
            <person name="Borodovsky M."/>
            <person name="Worthington M."/>
        </authorList>
    </citation>
    <scope>NUCLEOTIDE SEQUENCE [LARGE SCALE GENOMIC DNA]</scope>
    <source>
        <strain evidence="1">PI 553951</strain>
    </source>
</reference>
<organism evidence="1 2">
    <name type="scientific">Rubus argutus</name>
    <name type="common">Southern blackberry</name>
    <dbReference type="NCBI Taxonomy" id="59490"/>
    <lineage>
        <taxon>Eukaryota</taxon>
        <taxon>Viridiplantae</taxon>
        <taxon>Streptophyta</taxon>
        <taxon>Embryophyta</taxon>
        <taxon>Tracheophyta</taxon>
        <taxon>Spermatophyta</taxon>
        <taxon>Magnoliopsida</taxon>
        <taxon>eudicotyledons</taxon>
        <taxon>Gunneridae</taxon>
        <taxon>Pentapetalae</taxon>
        <taxon>rosids</taxon>
        <taxon>fabids</taxon>
        <taxon>Rosales</taxon>
        <taxon>Rosaceae</taxon>
        <taxon>Rosoideae</taxon>
        <taxon>Rosoideae incertae sedis</taxon>
        <taxon>Rubus</taxon>
    </lineage>
</organism>
<evidence type="ECO:0000313" key="2">
    <source>
        <dbReference type="Proteomes" id="UP001457282"/>
    </source>
</evidence>
<accession>A0AAW1Y3L8</accession>
<protein>
    <submittedName>
        <fullName evidence="1">Uncharacterized protein</fullName>
    </submittedName>
</protein>
<sequence length="274" mass="31049">MVVRRLRRGCSGTAVVTVVMKGDVRTLVNWVIWVAWLIDRVQVFRPWVSWWVAVMEWTWSRVAAWVWEGIKGHGLGVCGFVMGRHGDGLTVWVIGHGEDGRERLIAVGCGSVLLLGVSDSDYTDFASNILHLKGDRKDFDFVKSSLSTEGFNVVYDINGLEAEEINKHAMIFCILLTSYLTIIIESEKLTITRYLGKPVYTVGLLEKINGNSIGRDVIVICQQVFNFSVEKYVTFDGLSKACAKAAGFPEREIVHYNPKEFDFGKRRHFYFVTR</sequence>
<gene>
    <name evidence="1" type="ORF">M0R45_008966</name>
</gene>
<dbReference type="AlphaFoldDB" id="A0AAW1Y3L8"/>
<comment type="caution">
    <text evidence="1">The sequence shown here is derived from an EMBL/GenBank/DDBJ whole genome shotgun (WGS) entry which is preliminary data.</text>
</comment>
<name>A0AAW1Y3L8_RUBAR</name>
<evidence type="ECO:0000313" key="1">
    <source>
        <dbReference type="EMBL" id="KAK9943356.1"/>
    </source>
</evidence>
<dbReference type="EMBL" id="JBEDUW010000002">
    <property type="protein sequence ID" value="KAK9943356.1"/>
    <property type="molecule type" value="Genomic_DNA"/>
</dbReference>